<organism evidence="1 2">
    <name type="scientific">Holdemanella biformis</name>
    <dbReference type="NCBI Taxonomy" id="1735"/>
    <lineage>
        <taxon>Bacteria</taxon>
        <taxon>Bacillati</taxon>
        <taxon>Bacillota</taxon>
        <taxon>Erysipelotrichia</taxon>
        <taxon>Erysipelotrichales</taxon>
        <taxon>Erysipelotrichaceae</taxon>
        <taxon>Holdemanella</taxon>
    </lineage>
</organism>
<dbReference type="AlphaFoldDB" id="A0A395W593"/>
<sequence>MQNKIEIFNNQVIINYNLAYPKSREVLLKSHTFAKFVQYFIEYQETDNANMYAYLTKNGELSSKEAAYDFCHFLRLLSIFTCEELKDEYYLSDKDATIDVIEEMYRTWRSLQRFGYMKSDNSTDFGINTLVAFDSASNDLFLRTYRLFEEKLMGRPNLVYRQVQAGTNACFSIHTLDKIWADEYAALQDIPMIDTVMLRTPMILHPKSSKRTGMFTEIDTQPMTYFNKGESNWFCYPCKVGALLCFVYFNSKYMSSALSMANLFELATKEESAQKPDLVVIFGNDDGNDDTNFYYDEANDIWVGCISDNPRIEYFGYLKKMCLTLHNLAQMKKGWLPIHGAFVNIYLKDGTKKGIMLMGDSGAGKSESIEALKAAAGDMIREVEVVFDDMGTIHLEDGVPYGQGTEIGAFIRLDDLDPGTPYRDMDRSIFMAPENPNARMIQPAAPYRVVVHNHKIDLFAYANNYTNEFGLKKLTVQEVKDTCKLGKRMALGTTQEVGISTTYFANPFGPMQKQELCEPIIDTMFQALEDNGVFVGEIYTHLGFDKSNRKGLNIAAQQLLEFIQKKD</sequence>
<accession>A0A395W593</accession>
<reference evidence="1 2" key="1">
    <citation type="submission" date="2018-08" db="EMBL/GenBank/DDBJ databases">
        <title>A genome reference for cultivated species of the human gut microbiota.</title>
        <authorList>
            <person name="Zou Y."/>
            <person name="Xue W."/>
            <person name="Luo G."/>
        </authorList>
    </citation>
    <scope>NUCLEOTIDE SEQUENCE [LARGE SCALE GENOMIC DNA]</scope>
    <source>
        <strain evidence="1 2">AF15-20</strain>
    </source>
</reference>
<proteinExistence type="predicted"/>
<comment type="caution">
    <text evidence="1">The sequence shown here is derived from an EMBL/GenBank/DDBJ whole genome shotgun (WGS) entry which is preliminary data.</text>
</comment>
<dbReference type="RefSeq" id="WP_118326016.1">
    <property type="nucleotide sequence ID" value="NZ_QRYH01000045.1"/>
</dbReference>
<gene>
    <name evidence="1" type="ORF">DWW32_12840</name>
</gene>
<protein>
    <recommendedName>
        <fullName evidence="3">Phosphoenolpyruvate carboxykinase</fullName>
    </recommendedName>
</protein>
<evidence type="ECO:0008006" key="3">
    <source>
        <dbReference type="Google" id="ProtNLM"/>
    </source>
</evidence>
<dbReference type="EMBL" id="QRYQ01000044">
    <property type="protein sequence ID" value="RGU88648.1"/>
    <property type="molecule type" value="Genomic_DNA"/>
</dbReference>
<evidence type="ECO:0000313" key="2">
    <source>
        <dbReference type="Proteomes" id="UP000265489"/>
    </source>
</evidence>
<name>A0A395W593_9FIRM</name>
<dbReference type="Proteomes" id="UP000265489">
    <property type="component" value="Unassembled WGS sequence"/>
</dbReference>
<evidence type="ECO:0000313" key="1">
    <source>
        <dbReference type="EMBL" id="RGU88648.1"/>
    </source>
</evidence>
<dbReference type="SUPFAM" id="SSF53795">
    <property type="entry name" value="PEP carboxykinase-like"/>
    <property type="match status" value="1"/>
</dbReference>
<dbReference type="GeneID" id="66580805"/>